<evidence type="ECO:0000313" key="2">
    <source>
        <dbReference type="Proteomes" id="UP001205311"/>
    </source>
</evidence>
<gene>
    <name evidence="1" type="ORF">LX15_004983</name>
</gene>
<sequence>MTGATDSSPTRRLCPFTAMAFQPPDPVTSATEMPMCTTWAITKARVVRHAASATSLEPD</sequence>
<name>A0ABT1I0E0_STRSD</name>
<dbReference type="Proteomes" id="UP001205311">
    <property type="component" value="Unassembled WGS sequence"/>
</dbReference>
<reference evidence="1 2" key="1">
    <citation type="submission" date="2022-06" db="EMBL/GenBank/DDBJ databases">
        <title>Genomic Encyclopedia of Archaeal and Bacterial Type Strains, Phase II (KMG-II): from individual species to whole genera.</title>
        <authorList>
            <person name="Goeker M."/>
        </authorList>
    </citation>
    <scope>NUCLEOTIDE SEQUENCE [LARGE SCALE GENOMIC DNA]</scope>
    <source>
        <strain evidence="1 2">DSM 40477</strain>
    </source>
</reference>
<accession>A0ABT1I0E0</accession>
<dbReference type="EMBL" id="JAMTCP010000038">
    <property type="protein sequence ID" value="MCP2261262.1"/>
    <property type="molecule type" value="Genomic_DNA"/>
</dbReference>
<keyword evidence="2" id="KW-1185">Reference proteome</keyword>
<protein>
    <submittedName>
        <fullName evidence="1">Uncharacterized protein</fullName>
    </submittedName>
</protein>
<organism evidence="1 2">
    <name type="scientific">Streptoalloteichus tenebrarius (strain ATCC 17920 / DSM 40477 / JCM 4838 / CBS 697.72 / NBRC 16177 / NCIMB 11028 / NRRL B-12390 / A12253. 1 / ISP 5477)</name>
    <name type="common">Streptomyces tenebrarius</name>
    <dbReference type="NCBI Taxonomy" id="1933"/>
    <lineage>
        <taxon>Bacteria</taxon>
        <taxon>Bacillati</taxon>
        <taxon>Actinomycetota</taxon>
        <taxon>Actinomycetes</taxon>
        <taxon>Pseudonocardiales</taxon>
        <taxon>Pseudonocardiaceae</taxon>
        <taxon>Streptoalloteichus</taxon>
    </lineage>
</organism>
<evidence type="ECO:0000313" key="1">
    <source>
        <dbReference type="EMBL" id="MCP2261262.1"/>
    </source>
</evidence>
<proteinExistence type="predicted"/>
<comment type="caution">
    <text evidence="1">The sequence shown here is derived from an EMBL/GenBank/DDBJ whole genome shotgun (WGS) entry which is preliminary data.</text>
</comment>